<dbReference type="PROSITE" id="PS00501">
    <property type="entry name" value="SPASE_I_1"/>
    <property type="match status" value="1"/>
</dbReference>
<dbReference type="Gene3D" id="2.10.109.10">
    <property type="entry name" value="Umud Fragment, subunit A"/>
    <property type="match status" value="1"/>
</dbReference>
<feature type="domain" description="Peptidase S26" evidence="9">
    <location>
        <begin position="27"/>
        <end position="191"/>
    </location>
</feature>
<keyword evidence="5 7" id="KW-0378">Hydrolase</keyword>
<dbReference type="AlphaFoldDB" id="A0A1G2T9C6"/>
<dbReference type="GO" id="GO:0004252">
    <property type="term" value="F:serine-type endopeptidase activity"/>
    <property type="evidence" value="ECO:0007669"/>
    <property type="project" value="InterPro"/>
</dbReference>
<evidence type="ECO:0000256" key="3">
    <source>
        <dbReference type="ARBA" id="ARBA00013208"/>
    </source>
</evidence>
<feature type="active site" evidence="6">
    <location>
        <position position="100"/>
    </location>
</feature>
<dbReference type="NCBIfam" id="TIGR02227">
    <property type="entry name" value="sigpep_I_bact"/>
    <property type="match status" value="1"/>
</dbReference>
<protein>
    <recommendedName>
        <fullName evidence="3 7">Signal peptidase I</fullName>
        <ecNumber evidence="3 7">3.4.21.89</ecNumber>
    </recommendedName>
</protein>
<evidence type="ECO:0000256" key="1">
    <source>
        <dbReference type="ARBA" id="ARBA00000677"/>
    </source>
</evidence>
<feature type="active site" evidence="6">
    <location>
        <position position="57"/>
    </location>
</feature>
<evidence type="ECO:0000256" key="2">
    <source>
        <dbReference type="ARBA" id="ARBA00009370"/>
    </source>
</evidence>
<organism evidence="10 11">
    <name type="scientific">Candidatus Zambryskibacteria bacterium RIFCSPHIGHO2_02_38_10.5</name>
    <dbReference type="NCBI Taxonomy" id="1802742"/>
    <lineage>
        <taxon>Bacteria</taxon>
        <taxon>Candidatus Zambryskiibacteriota</taxon>
    </lineage>
</organism>
<evidence type="ECO:0000256" key="8">
    <source>
        <dbReference type="RuleBase" id="RU362042"/>
    </source>
</evidence>
<evidence type="ECO:0000313" key="10">
    <source>
        <dbReference type="EMBL" id="OHA93648.1"/>
    </source>
</evidence>
<keyword evidence="7" id="KW-1133">Transmembrane helix</keyword>
<dbReference type="Proteomes" id="UP000179264">
    <property type="component" value="Unassembled WGS sequence"/>
</dbReference>
<dbReference type="GO" id="GO:0016020">
    <property type="term" value="C:membrane"/>
    <property type="evidence" value="ECO:0007669"/>
    <property type="project" value="UniProtKB-SubCell"/>
</dbReference>
<dbReference type="SUPFAM" id="SSF51306">
    <property type="entry name" value="LexA/Signal peptidase"/>
    <property type="match status" value="1"/>
</dbReference>
<keyword evidence="7" id="KW-0812">Transmembrane</keyword>
<dbReference type="InterPro" id="IPR019757">
    <property type="entry name" value="Pept_S26A_signal_pept_1_Lys-AS"/>
</dbReference>
<dbReference type="InterPro" id="IPR019533">
    <property type="entry name" value="Peptidase_S26"/>
</dbReference>
<gene>
    <name evidence="10" type="ORF">A2W58_02275</name>
</gene>
<feature type="transmembrane region" description="Helical" evidence="7">
    <location>
        <begin position="29"/>
        <end position="47"/>
    </location>
</feature>
<dbReference type="CDD" id="cd06530">
    <property type="entry name" value="S26_SPase_I"/>
    <property type="match status" value="1"/>
</dbReference>
<accession>A0A1G2T9C6</accession>
<evidence type="ECO:0000256" key="4">
    <source>
        <dbReference type="ARBA" id="ARBA00022670"/>
    </source>
</evidence>
<comment type="caution">
    <text evidence="10">The sequence shown here is derived from an EMBL/GenBank/DDBJ whole genome shotgun (WGS) entry which is preliminary data.</text>
</comment>
<keyword evidence="4 7" id="KW-0645">Protease</keyword>
<name>A0A1G2T9C6_9BACT</name>
<dbReference type="InterPro" id="IPR000223">
    <property type="entry name" value="Pept_S26A_signal_pept_1"/>
</dbReference>
<dbReference type="InterPro" id="IPR019756">
    <property type="entry name" value="Pept_S26A_signal_pept_1_Ser-AS"/>
</dbReference>
<comment type="similarity">
    <text evidence="2 8">Belongs to the peptidase S26 family.</text>
</comment>
<sequence>MNPENSPVEITNVSESPKKSKLKMLVREIFIFAIIAFGIVLPFRLYIAEPYIVEGASMDPTFKTGDYLIVDKLSYELGKPERNSVVVFKFPEDPRKSFIKRVIGLPGETVVVKSGSTTIINSENPKGFAIDQLYVKNTCTGTEHNCISSYQKTLAGDEYFVMGDNRAESFDSRSWGPLSKKYILGKPVLRLYPLNKIEVVPGTYKK</sequence>
<comment type="subcellular location">
    <subcellularLocation>
        <location evidence="8">Membrane</location>
        <topology evidence="8">Single-pass type II membrane protein</topology>
    </subcellularLocation>
</comment>
<dbReference type="PROSITE" id="PS00760">
    <property type="entry name" value="SPASE_I_2"/>
    <property type="match status" value="1"/>
</dbReference>
<dbReference type="InterPro" id="IPR036286">
    <property type="entry name" value="LexA/Signal_pep-like_sf"/>
</dbReference>
<dbReference type="GO" id="GO:0009003">
    <property type="term" value="F:signal peptidase activity"/>
    <property type="evidence" value="ECO:0007669"/>
    <property type="project" value="UniProtKB-EC"/>
</dbReference>
<dbReference type="PRINTS" id="PR00727">
    <property type="entry name" value="LEADERPTASE"/>
</dbReference>
<dbReference type="InterPro" id="IPR019758">
    <property type="entry name" value="Pept_S26A_signal_pept_1_CS"/>
</dbReference>
<evidence type="ECO:0000313" key="11">
    <source>
        <dbReference type="Proteomes" id="UP000179264"/>
    </source>
</evidence>
<dbReference type="GO" id="GO:0006465">
    <property type="term" value="P:signal peptide processing"/>
    <property type="evidence" value="ECO:0007669"/>
    <property type="project" value="InterPro"/>
</dbReference>
<evidence type="ECO:0000256" key="7">
    <source>
        <dbReference type="RuleBase" id="RU003993"/>
    </source>
</evidence>
<keyword evidence="7" id="KW-0472">Membrane</keyword>
<dbReference type="EMBL" id="MHVL01000015">
    <property type="protein sequence ID" value="OHA93648.1"/>
    <property type="molecule type" value="Genomic_DNA"/>
</dbReference>
<dbReference type="PANTHER" id="PTHR43390:SF1">
    <property type="entry name" value="CHLOROPLAST PROCESSING PEPTIDASE"/>
    <property type="match status" value="1"/>
</dbReference>
<evidence type="ECO:0000259" key="9">
    <source>
        <dbReference type="Pfam" id="PF10502"/>
    </source>
</evidence>
<dbReference type="PROSITE" id="PS00761">
    <property type="entry name" value="SPASE_I_3"/>
    <property type="match status" value="1"/>
</dbReference>
<dbReference type="EC" id="3.4.21.89" evidence="3 7"/>
<dbReference type="Pfam" id="PF10502">
    <property type="entry name" value="Peptidase_S26"/>
    <property type="match status" value="1"/>
</dbReference>
<evidence type="ECO:0000256" key="6">
    <source>
        <dbReference type="PIRSR" id="PIRSR600223-1"/>
    </source>
</evidence>
<comment type="catalytic activity">
    <reaction evidence="1 7">
        <text>Cleavage of hydrophobic, N-terminal signal or leader sequences from secreted and periplasmic proteins.</text>
        <dbReference type="EC" id="3.4.21.89"/>
    </reaction>
</comment>
<reference evidence="10 11" key="1">
    <citation type="journal article" date="2016" name="Nat. Commun.">
        <title>Thousands of microbial genomes shed light on interconnected biogeochemical processes in an aquifer system.</title>
        <authorList>
            <person name="Anantharaman K."/>
            <person name="Brown C.T."/>
            <person name="Hug L.A."/>
            <person name="Sharon I."/>
            <person name="Castelle C.J."/>
            <person name="Probst A.J."/>
            <person name="Thomas B.C."/>
            <person name="Singh A."/>
            <person name="Wilkins M.J."/>
            <person name="Karaoz U."/>
            <person name="Brodie E.L."/>
            <person name="Williams K.H."/>
            <person name="Hubbard S.S."/>
            <person name="Banfield J.F."/>
        </authorList>
    </citation>
    <scope>NUCLEOTIDE SEQUENCE [LARGE SCALE GENOMIC DNA]</scope>
</reference>
<proteinExistence type="inferred from homology"/>
<evidence type="ECO:0000256" key="5">
    <source>
        <dbReference type="ARBA" id="ARBA00022801"/>
    </source>
</evidence>
<dbReference type="PANTHER" id="PTHR43390">
    <property type="entry name" value="SIGNAL PEPTIDASE I"/>
    <property type="match status" value="1"/>
</dbReference>